<dbReference type="Proteomes" id="UP001206925">
    <property type="component" value="Unassembled WGS sequence"/>
</dbReference>
<gene>
    <name evidence="2" type="ORF">M8C21_017545</name>
</gene>
<keyword evidence="3" id="KW-1185">Reference proteome</keyword>
<comment type="caution">
    <text evidence="2">The sequence shown here is derived from an EMBL/GenBank/DDBJ whole genome shotgun (WGS) entry which is preliminary data.</text>
</comment>
<accession>A0AAD5D5F3</accession>
<name>A0AAD5D5F3_AMBAR</name>
<feature type="region of interest" description="Disordered" evidence="1">
    <location>
        <begin position="1"/>
        <end position="21"/>
    </location>
</feature>
<evidence type="ECO:0000313" key="3">
    <source>
        <dbReference type="Proteomes" id="UP001206925"/>
    </source>
</evidence>
<proteinExistence type="predicted"/>
<protein>
    <submittedName>
        <fullName evidence="2">Uncharacterized protein</fullName>
    </submittedName>
</protein>
<organism evidence="2 3">
    <name type="scientific">Ambrosia artemisiifolia</name>
    <name type="common">Common ragweed</name>
    <dbReference type="NCBI Taxonomy" id="4212"/>
    <lineage>
        <taxon>Eukaryota</taxon>
        <taxon>Viridiplantae</taxon>
        <taxon>Streptophyta</taxon>
        <taxon>Embryophyta</taxon>
        <taxon>Tracheophyta</taxon>
        <taxon>Spermatophyta</taxon>
        <taxon>Magnoliopsida</taxon>
        <taxon>eudicotyledons</taxon>
        <taxon>Gunneridae</taxon>
        <taxon>Pentapetalae</taxon>
        <taxon>asterids</taxon>
        <taxon>campanulids</taxon>
        <taxon>Asterales</taxon>
        <taxon>Asteraceae</taxon>
        <taxon>Asteroideae</taxon>
        <taxon>Heliantheae alliance</taxon>
        <taxon>Heliantheae</taxon>
        <taxon>Ambrosia</taxon>
    </lineage>
</organism>
<dbReference type="EMBL" id="JAMZMK010005465">
    <property type="protein sequence ID" value="KAI7753352.1"/>
    <property type="molecule type" value="Genomic_DNA"/>
</dbReference>
<reference evidence="2" key="1">
    <citation type="submission" date="2022-06" db="EMBL/GenBank/DDBJ databases">
        <title>Uncovering the hologenomic basis of an extraordinary plant invasion.</title>
        <authorList>
            <person name="Bieker V.C."/>
            <person name="Martin M.D."/>
            <person name="Gilbert T."/>
            <person name="Hodgins K."/>
            <person name="Battlay P."/>
            <person name="Petersen B."/>
            <person name="Wilson J."/>
        </authorList>
    </citation>
    <scope>NUCLEOTIDE SEQUENCE</scope>
    <source>
        <strain evidence="2">AA19_3_7</strain>
        <tissue evidence="2">Leaf</tissue>
    </source>
</reference>
<dbReference type="AlphaFoldDB" id="A0AAD5D5F3"/>
<feature type="compositionally biased region" description="Basic and acidic residues" evidence="1">
    <location>
        <begin position="1"/>
        <end position="16"/>
    </location>
</feature>
<evidence type="ECO:0000313" key="2">
    <source>
        <dbReference type="EMBL" id="KAI7753352.1"/>
    </source>
</evidence>
<evidence type="ECO:0000256" key="1">
    <source>
        <dbReference type="SAM" id="MobiDB-lite"/>
    </source>
</evidence>
<feature type="non-terminal residue" evidence="2">
    <location>
        <position position="67"/>
    </location>
</feature>
<sequence length="67" mass="7685">RGINRGRERFDDREKGSVNAPVTYPDSPCYTSTADWMLKKQTDYFWFDAVDGATYTMSTMKRPTPPG</sequence>